<dbReference type="Pfam" id="PF00106">
    <property type="entry name" value="adh_short"/>
    <property type="match status" value="1"/>
</dbReference>
<protein>
    <recommendedName>
        <fullName evidence="10">Short-chain dehydrogenase/reductase 3</fullName>
    </recommendedName>
    <alternativeName>
        <fullName evidence="11">Retinal short-chain dehydrogenase/reductase 1</fullName>
    </alternativeName>
</protein>
<keyword evidence="3" id="KW-0812">Transmembrane</keyword>
<sequence length="344" mass="38898">MNISIDFFLRILALSFFHPSFVLIFLPYFYSIGYGLTTPEFFWASIYTSIVCFFWLLGYLSLKSRNGWKTIKTNWDDEVVVVTGGSGGVGGLLTETLAIRNVTVIILDVNPPEIEHVNVEYFQCDVSNYEEVQRVGKDIIEQFGSPTILVNNAAIVRGKTILDESIRDITDTINTNLLSSFWTTKVFLPDMIKNNHGHIVTVASSLGYTGLPQLADYCASKAALISFHESLRYELDTRYDAKQVRTTLVCPGEIETGLFDGIKVSFPFITPRLAPLDVVKLIVTALDKNEGHIITTPYYVYLMSLLRFLPSFIQDLVHKVFIYLYLLQLLNDRIINAKISAFNL</sequence>
<evidence type="ECO:0000313" key="14">
    <source>
        <dbReference type="Proteomes" id="UP000234323"/>
    </source>
</evidence>
<comment type="similarity">
    <text evidence="2 12">Belongs to the short-chain dehydrogenases/reductases (SDR) family.</text>
</comment>
<comment type="function">
    <text evidence="9">Catalyzes the reduction of all-trans-retinal to all-trans-retinol in the presence of NADPH.</text>
</comment>
<dbReference type="FunFam" id="3.40.50.720:FF:000131">
    <property type="entry name" value="Short-chain dehydrogenase/reductase 3"/>
    <property type="match status" value="1"/>
</dbReference>
<evidence type="ECO:0000256" key="4">
    <source>
        <dbReference type="ARBA" id="ARBA00022857"/>
    </source>
</evidence>
<dbReference type="VEuPathDB" id="FungiDB:FUN_011213"/>
<dbReference type="InterPro" id="IPR036291">
    <property type="entry name" value="NAD(P)-bd_dom_sf"/>
</dbReference>
<dbReference type="OrthoDB" id="294295at2759"/>
<keyword evidence="6" id="KW-0560">Oxidoreductase</keyword>
<dbReference type="PANTHER" id="PTHR24322">
    <property type="entry name" value="PKSB"/>
    <property type="match status" value="1"/>
</dbReference>
<evidence type="ECO:0000256" key="9">
    <source>
        <dbReference type="ARBA" id="ARBA00059620"/>
    </source>
</evidence>
<dbReference type="AlphaFoldDB" id="A0A2I1GRF0"/>
<evidence type="ECO:0000256" key="1">
    <source>
        <dbReference type="ARBA" id="ARBA00004141"/>
    </source>
</evidence>
<dbReference type="GO" id="GO:0052650">
    <property type="term" value="F:all-trans-retinol dehydrogenase (NADP+) activity"/>
    <property type="evidence" value="ECO:0007669"/>
    <property type="project" value="UniProtKB-ARBA"/>
</dbReference>
<dbReference type="CDD" id="cd05339">
    <property type="entry name" value="17beta-HSDXI-like_SDR_c"/>
    <property type="match status" value="1"/>
</dbReference>
<keyword evidence="5" id="KW-1133">Transmembrane helix</keyword>
<keyword evidence="8" id="KW-0472">Membrane</keyword>
<evidence type="ECO:0000256" key="12">
    <source>
        <dbReference type="RuleBase" id="RU000363"/>
    </source>
</evidence>
<comment type="caution">
    <text evidence="13">The sequence shown here is derived from an EMBL/GenBank/DDBJ whole genome shotgun (WGS) entry which is preliminary data.</text>
</comment>
<proteinExistence type="inferred from homology"/>
<evidence type="ECO:0000256" key="8">
    <source>
        <dbReference type="ARBA" id="ARBA00023136"/>
    </source>
</evidence>
<organism evidence="13 14">
    <name type="scientific">Rhizophagus irregularis</name>
    <dbReference type="NCBI Taxonomy" id="588596"/>
    <lineage>
        <taxon>Eukaryota</taxon>
        <taxon>Fungi</taxon>
        <taxon>Fungi incertae sedis</taxon>
        <taxon>Mucoromycota</taxon>
        <taxon>Glomeromycotina</taxon>
        <taxon>Glomeromycetes</taxon>
        <taxon>Glomerales</taxon>
        <taxon>Glomeraceae</taxon>
        <taxon>Rhizophagus</taxon>
    </lineage>
</organism>
<dbReference type="SUPFAM" id="SSF51735">
    <property type="entry name" value="NAD(P)-binding Rossmann-fold domains"/>
    <property type="match status" value="1"/>
</dbReference>
<evidence type="ECO:0000256" key="3">
    <source>
        <dbReference type="ARBA" id="ARBA00022692"/>
    </source>
</evidence>
<evidence type="ECO:0000256" key="7">
    <source>
        <dbReference type="ARBA" id="ARBA00023098"/>
    </source>
</evidence>
<dbReference type="VEuPathDB" id="FungiDB:RhiirFUN_012529"/>
<evidence type="ECO:0000256" key="10">
    <source>
        <dbReference type="ARBA" id="ARBA00068717"/>
    </source>
</evidence>
<dbReference type="Gene3D" id="3.40.50.720">
    <property type="entry name" value="NAD(P)-binding Rossmann-like Domain"/>
    <property type="match status" value="1"/>
</dbReference>
<dbReference type="InterPro" id="IPR020904">
    <property type="entry name" value="Sc_DH/Rdtase_CS"/>
</dbReference>
<accession>A0A2I1GRF0</accession>
<dbReference type="PRINTS" id="PR00081">
    <property type="entry name" value="GDHRDH"/>
</dbReference>
<dbReference type="Proteomes" id="UP000234323">
    <property type="component" value="Unassembled WGS sequence"/>
</dbReference>
<evidence type="ECO:0000256" key="2">
    <source>
        <dbReference type="ARBA" id="ARBA00006484"/>
    </source>
</evidence>
<keyword evidence="14" id="KW-1185">Reference proteome</keyword>
<keyword evidence="7" id="KW-0443">Lipid metabolism</keyword>
<dbReference type="PANTHER" id="PTHR24322:SF736">
    <property type="entry name" value="RETINOL DEHYDROGENASE 10"/>
    <property type="match status" value="1"/>
</dbReference>
<reference evidence="13 14" key="1">
    <citation type="submission" date="2015-10" db="EMBL/GenBank/DDBJ databases">
        <title>Genome analyses suggest a sexual origin of heterokaryosis in a supposedly ancient asexual fungus.</title>
        <authorList>
            <person name="Ropars J."/>
            <person name="Sedzielewska K."/>
            <person name="Noel J."/>
            <person name="Charron P."/>
            <person name="Farinelli L."/>
            <person name="Marton T."/>
            <person name="Kruger M."/>
            <person name="Pelin A."/>
            <person name="Brachmann A."/>
            <person name="Corradi N."/>
        </authorList>
    </citation>
    <scope>NUCLEOTIDE SEQUENCE [LARGE SCALE GENOMIC DNA]</scope>
    <source>
        <strain evidence="13 14">A4</strain>
    </source>
</reference>
<comment type="subcellular location">
    <subcellularLocation>
        <location evidence="1">Membrane</location>
        <topology evidence="1">Multi-pass membrane protein</topology>
    </subcellularLocation>
</comment>
<dbReference type="GO" id="GO:0016020">
    <property type="term" value="C:membrane"/>
    <property type="evidence" value="ECO:0007669"/>
    <property type="project" value="UniProtKB-SubCell"/>
</dbReference>
<name>A0A2I1GRF0_9GLOM</name>
<dbReference type="PROSITE" id="PS00061">
    <property type="entry name" value="ADH_SHORT"/>
    <property type="match status" value="1"/>
</dbReference>
<gene>
    <name evidence="13" type="ORF">RhiirA4_527061</name>
</gene>
<dbReference type="InterPro" id="IPR002347">
    <property type="entry name" value="SDR_fam"/>
</dbReference>
<evidence type="ECO:0000313" key="13">
    <source>
        <dbReference type="EMBL" id="PKY49165.1"/>
    </source>
</evidence>
<keyword evidence="4" id="KW-0521">NADP</keyword>
<evidence type="ECO:0000256" key="5">
    <source>
        <dbReference type="ARBA" id="ARBA00022989"/>
    </source>
</evidence>
<evidence type="ECO:0000256" key="11">
    <source>
        <dbReference type="ARBA" id="ARBA00082544"/>
    </source>
</evidence>
<dbReference type="EMBL" id="LLXI01000710">
    <property type="protein sequence ID" value="PKY49165.1"/>
    <property type="molecule type" value="Genomic_DNA"/>
</dbReference>
<evidence type="ECO:0000256" key="6">
    <source>
        <dbReference type="ARBA" id="ARBA00023002"/>
    </source>
</evidence>
<dbReference type="VEuPathDB" id="FungiDB:RhiirA1_426200"/>
<dbReference type="PRINTS" id="PR00080">
    <property type="entry name" value="SDRFAMILY"/>
</dbReference>